<organism evidence="3 4">
    <name type="scientific">Antrihabitans cavernicola</name>
    <dbReference type="NCBI Taxonomy" id="2495913"/>
    <lineage>
        <taxon>Bacteria</taxon>
        <taxon>Bacillati</taxon>
        <taxon>Actinomycetota</taxon>
        <taxon>Actinomycetes</taxon>
        <taxon>Mycobacteriales</taxon>
        <taxon>Nocardiaceae</taxon>
        <taxon>Antrihabitans</taxon>
    </lineage>
</organism>
<evidence type="ECO:0000256" key="2">
    <source>
        <dbReference type="ARBA" id="ARBA00023239"/>
    </source>
</evidence>
<dbReference type="Gene3D" id="3.40.50.1400">
    <property type="match status" value="2"/>
</dbReference>
<evidence type="ECO:0000256" key="1">
    <source>
        <dbReference type="ARBA" id="ARBA00022723"/>
    </source>
</evidence>
<keyword evidence="2" id="KW-0456">Lyase</keyword>
<dbReference type="GO" id="GO:0016829">
    <property type="term" value="F:lyase activity"/>
    <property type="evidence" value="ECO:0007669"/>
    <property type="project" value="UniProtKB-KW"/>
</dbReference>
<dbReference type="Proteomes" id="UP000322244">
    <property type="component" value="Unassembled WGS sequence"/>
</dbReference>
<dbReference type="InterPro" id="IPR050963">
    <property type="entry name" value="Sirohydro_Cobaltochel/CbiX"/>
</dbReference>
<reference evidence="3 4" key="1">
    <citation type="submission" date="2019-07" db="EMBL/GenBank/DDBJ databases">
        <title>Rhodococcus cavernicolus sp. nov., isolated from a cave.</title>
        <authorList>
            <person name="Lee S.D."/>
        </authorList>
    </citation>
    <scope>NUCLEOTIDE SEQUENCE [LARGE SCALE GENOMIC DNA]</scope>
    <source>
        <strain evidence="3 4">C1-24</strain>
    </source>
</reference>
<dbReference type="Pfam" id="PF01903">
    <property type="entry name" value="CbiX"/>
    <property type="match status" value="2"/>
</dbReference>
<dbReference type="SUPFAM" id="SSF53800">
    <property type="entry name" value="Chelatase"/>
    <property type="match status" value="1"/>
</dbReference>
<keyword evidence="1" id="KW-0479">Metal-binding</keyword>
<dbReference type="EMBL" id="VLNY01000004">
    <property type="protein sequence ID" value="KAA0022976.1"/>
    <property type="molecule type" value="Genomic_DNA"/>
</dbReference>
<keyword evidence="4" id="KW-1185">Reference proteome</keyword>
<comment type="caution">
    <text evidence="3">The sequence shown here is derived from an EMBL/GenBank/DDBJ whole genome shotgun (WGS) entry which is preliminary data.</text>
</comment>
<dbReference type="RefSeq" id="WP_149430235.1">
    <property type="nucleotide sequence ID" value="NZ_VLNY01000004.1"/>
</dbReference>
<evidence type="ECO:0000313" key="4">
    <source>
        <dbReference type="Proteomes" id="UP000322244"/>
    </source>
</evidence>
<dbReference type="InterPro" id="IPR002762">
    <property type="entry name" value="CbiX-like"/>
</dbReference>
<evidence type="ECO:0000313" key="3">
    <source>
        <dbReference type="EMBL" id="KAA0022976.1"/>
    </source>
</evidence>
<proteinExistence type="predicted"/>
<dbReference type="GO" id="GO:0046872">
    <property type="term" value="F:metal ion binding"/>
    <property type="evidence" value="ECO:0007669"/>
    <property type="project" value="UniProtKB-KW"/>
</dbReference>
<protein>
    <submittedName>
        <fullName evidence="3">Sirohydrochlorin chelatase</fullName>
    </submittedName>
</protein>
<dbReference type="OrthoDB" id="482456at2"/>
<dbReference type="PANTHER" id="PTHR33542">
    <property type="entry name" value="SIROHYDROCHLORIN FERROCHELATASE, CHLOROPLASTIC"/>
    <property type="match status" value="1"/>
</dbReference>
<dbReference type="AlphaFoldDB" id="A0A5A7SAN4"/>
<dbReference type="CDD" id="cd03416">
    <property type="entry name" value="CbiX_SirB_N"/>
    <property type="match status" value="1"/>
</dbReference>
<gene>
    <name evidence="3" type="ORF">FOY51_10770</name>
</gene>
<accession>A0A5A7SAN4</accession>
<dbReference type="PANTHER" id="PTHR33542:SF5">
    <property type="entry name" value="FERROCHELATASE CHE1"/>
    <property type="match status" value="1"/>
</dbReference>
<name>A0A5A7SAN4_9NOCA</name>
<sequence>MVPLIAVAHGSRDPRSARVMAAVVDEVRRTRPGLDVRLCFLDLNAPSVHGLIDAIAAEGHTGAVVAPLLLGNAFHARIDLPGILARARADHPHLALQQADVLGADPRLPTIVRNRVIDAGAISGDARLGVAVAAVGSSRVAANLRTRRVVDAVVAGTEWRAELCFATADPSVEHAIAALRARGARRIVVAPWFLAPGLLTDRVAAAANSADADVTCADVLGSHHLVASVLLDRYDLARSQLDGRPSDLTA</sequence>